<feature type="region of interest" description="Disordered" evidence="1">
    <location>
        <begin position="67"/>
        <end position="103"/>
    </location>
</feature>
<gene>
    <name evidence="4" type="ORF">J2Z79_000673</name>
</gene>
<feature type="chain" id="PRO_5045520947" evidence="2">
    <location>
        <begin position="27"/>
        <end position="231"/>
    </location>
</feature>
<keyword evidence="2" id="KW-0732">Signal</keyword>
<feature type="signal peptide" evidence="2">
    <location>
        <begin position="1"/>
        <end position="26"/>
    </location>
</feature>
<accession>A0ABS4JP47</accession>
<evidence type="ECO:0000313" key="4">
    <source>
        <dbReference type="EMBL" id="MBP2017290.1"/>
    </source>
</evidence>
<dbReference type="InterPro" id="IPR014044">
    <property type="entry name" value="CAP_dom"/>
</dbReference>
<dbReference type="Proteomes" id="UP001519289">
    <property type="component" value="Unassembled WGS sequence"/>
</dbReference>
<organism evidence="4 5">
    <name type="scientific">Symbiobacterium terraclitae</name>
    <dbReference type="NCBI Taxonomy" id="557451"/>
    <lineage>
        <taxon>Bacteria</taxon>
        <taxon>Bacillati</taxon>
        <taxon>Bacillota</taxon>
        <taxon>Clostridia</taxon>
        <taxon>Eubacteriales</taxon>
        <taxon>Symbiobacteriaceae</taxon>
        <taxon>Symbiobacterium</taxon>
    </lineage>
</organism>
<dbReference type="Pfam" id="PF00188">
    <property type="entry name" value="CAP"/>
    <property type="match status" value="1"/>
</dbReference>
<dbReference type="Gene3D" id="3.40.33.10">
    <property type="entry name" value="CAP"/>
    <property type="match status" value="1"/>
</dbReference>
<dbReference type="CDD" id="cd05379">
    <property type="entry name" value="CAP_bacterial"/>
    <property type="match status" value="1"/>
</dbReference>
<dbReference type="InterPro" id="IPR035940">
    <property type="entry name" value="CAP_sf"/>
</dbReference>
<evidence type="ECO:0000256" key="2">
    <source>
        <dbReference type="SAM" id="SignalP"/>
    </source>
</evidence>
<feature type="compositionally biased region" description="Low complexity" evidence="1">
    <location>
        <begin position="67"/>
        <end position="99"/>
    </location>
</feature>
<name>A0ABS4JP47_9FIRM</name>
<evidence type="ECO:0000256" key="1">
    <source>
        <dbReference type="SAM" id="MobiDB-lite"/>
    </source>
</evidence>
<dbReference type="InterPro" id="IPR014258">
    <property type="entry name" value="CAP_domain_YkwD-like"/>
</dbReference>
<comment type="caution">
    <text evidence="4">The sequence shown here is derived from an EMBL/GenBank/DDBJ whole genome shotgun (WGS) entry which is preliminary data.</text>
</comment>
<proteinExistence type="predicted"/>
<sequence>MKFFKGLAIALAVAAASLTMAAPASAATTYTYTYTIKVPARTDLASVLSWYFPKLNVKWYTPKTTAQTTQAKQPQTTVSQPTQQQPKQQMQQQTQPQTTAAVSGLTATEQQMLNLVNQERAKAGLKPLQADLQLTKLARMKSQDMINRNYFSHNSPTYGSPFDMMKAYGVTYRTAGENIAGNQSVQAAHNALMNSPGHRANILNAQYTHIGIGIVEGGPYGMMFTQMFVGR</sequence>
<reference evidence="4 5" key="1">
    <citation type="submission" date="2021-03" db="EMBL/GenBank/DDBJ databases">
        <title>Genomic Encyclopedia of Type Strains, Phase IV (KMG-IV): sequencing the most valuable type-strain genomes for metagenomic binning, comparative biology and taxonomic classification.</title>
        <authorList>
            <person name="Goeker M."/>
        </authorList>
    </citation>
    <scope>NUCLEOTIDE SEQUENCE [LARGE SCALE GENOMIC DNA]</scope>
    <source>
        <strain evidence="4 5">DSM 27138</strain>
    </source>
</reference>
<dbReference type="EMBL" id="JAGGLG010000004">
    <property type="protein sequence ID" value="MBP2017290.1"/>
    <property type="molecule type" value="Genomic_DNA"/>
</dbReference>
<evidence type="ECO:0000313" key="5">
    <source>
        <dbReference type="Proteomes" id="UP001519289"/>
    </source>
</evidence>
<dbReference type="SUPFAM" id="SSF55797">
    <property type="entry name" value="PR-1-like"/>
    <property type="match status" value="1"/>
</dbReference>
<feature type="domain" description="SCP" evidence="3">
    <location>
        <begin position="113"/>
        <end position="228"/>
    </location>
</feature>
<keyword evidence="5" id="KW-1185">Reference proteome</keyword>
<dbReference type="PANTHER" id="PTHR31157">
    <property type="entry name" value="SCP DOMAIN-CONTAINING PROTEIN"/>
    <property type="match status" value="1"/>
</dbReference>
<protein>
    <submittedName>
        <fullName evidence="4">YkwD family protein</fullName>
    </submittedName>
</protein>
<evidence type="ECO:0000259" key="3">
    <source>
        <dbReference type="Pfam" id="PF00188"/>
    </source>
</evidence>
<dbReference type="NCBIfam" id="TIGR02909">
    <property type="entry name" value="spore_YkwD"/>
    <property type="match status" value="1"/>
</dbReference>
<dbReference type="RefSeq" id="WP_209465442.1">
    <property type="nucleotide sequence ID" value="NZ_JAGGLG010000004.1"/>
</dbReference>
<dbReference type="PANTHER" id="PTHR31157:SF1">
    <property type="entry name" value="SCP DOMAIN-CONTAINING PROTEIN"/>
    <property type="match status" value="1"/>
</dbReference>